<dbReference type="AlphaFoldDB" id="A0A0E9TNY2"/>
<evidence type="ECO:0000313" key="1">
    <source>
        <dbReference type="EMBL" id="JAH55404.1"/>
    </source>
</evidence>
<name>A0A0E9TNY2_ANGAN</name>
<dbReference type="EMBL" id="GBXM01053173">
    <property type="protein sequence ID" value="JAH55404.1"/>
    <property type="molecule type" value="Transcribed_RNA"/>
</dbReference>
<reference evidence="1" key="2">
    <citation type="journal article" date="2015" name="Fish Shellfish Immunol.">
        <title>Early steps in the European eel (Anguilla anguilla)-Vibrio vulnificus interaction in the gills: Role of the RtxA13 toxin.</title>
        <authorList>
            <person name="Callol A."/>
            <person name="Pajuelo D."/>
            <person name="Ebbesson L."/>
            <person name="Teles M."/>
            <person name="MacKenzie S."/>
            <person name="Amaro C."/>
        </authorList>
    </citation>
    <scope>NUCLEOTIDE SEQUENCE</scope>
</reference>
<reference evidence="1" key="1">
    <citation type="submission" date="2014-11" db="EMBL/GenBank/DDBJ databases">
        <authorList>
            <person name="Amaro Gonzalez C."/>
        </authorList>
    </citation>
    <scope>NUCLEOTIDE SEQUENCE</scope>
</reference>
<accession>A0A0E9TNY2</accession>
<organism evidence="1">
    <name type="scientific">Anguilla anguilla</name>
    <name type="common">European freshwater eel</name>
    <name type="synonym">Muraena anguilla</name>
    <dbReference type="NCBI Taxonomy" id="7936"/>
    <lineage>
        <taxon>Eukaryota</taxon>
        <taxon>Metazoa</taxon>
        <taxon>Chordata</taxon>
        <taxon>Craniata</taxon>
        <taxon>Vertebrata</taxon>
        <taxon>Euteleostomi</taxon>
        <taxon>Actinopterygii</taxon>
        <taxon>Neopterygii</taxon>
        <taxon>Teleostei</taxon>
        <taxon>Anguilliformes</taxon>
        <taxon>Anguillidae</taxon>
        <taxon>Anguilla</taxon>
    </lineage>
</organism>
<protein>
    <submittedName>
        <fullName evidence="1">Uncharacterized protein</fullName>
    </submittedName>
</protein>
<sequence>MDESSSHCHSFASWSLFPRCCFRFGRGCFPWVQRCDKKAAHCNQSLRLQP</sequence>
<proteinExistence type="predicted"/>